<dbReference type="Pfam" id="PF12710">
    <property type="entry name" value="HAD"/>
    <property type="match status" value="1"/>
</dbReference>
<dbReference type="SUPFAM" id="SSF56784">
    <property type="entry name" value="HAD-like"/>
    <property type="match status" value="1"/>
</dbReference>
<dbReference type="InterPro" id="IPR023214">
    <property type="entry name" value="HAD_sf"/>
</dbReference>
<evidence type="ECO:0008006" key="3">
    <source>
        <dbReference type="Google" id="ProtNLM"/>
    </source>
</evidence>
<keyword evidence="2" id="KW-1185">Reference proteome</keyword>
<evidence type="ECO:0000313" key="2">
    <source>
        <dbReference type="Proteomes" id="UP000626982"/>
    </source>
</evidence>
<dbReference type="Proteomes" id="UP000626982">
    <property type="component" value="Unassembled WGS sequence"/>
</dbReference>
<name>A0ABQ2KKN4_9MICO</name>
<dbReference type="RefSeq" id="WP_188717722.1">
    <property type="nucleotide sequence ID" value="NZ_BAABBD010000002.1"/>
</dbReference>
<reference evidence="2" key="1">
    <citation type="journal article" date="2019" name="Int. J. Syst. Evol. Microbiol.">
        <title>The Global Catalogue of Microorganisms (GCM) 10K type strain sequencing project: providing services to taxonomists for standard genome sequencing and annotation.</title>
        <authorList>
            <consortium name="The Broad Institute Genomics Platform"/>
            <consortium name="The Broad Institute Genome Sequencing Center for Infectious Disease"/>
            <person name="Wu L."/>
            <person name="Ma J."/>
        </authorList>
    </citation>
    <scope>NUCLEOTIDE SEQUENCE [LARGE SCALE GENOMIC DNA]</scope>
    <source>
        <strain evidence="2">CGMCC 1.6960</strain>
    </source>
</reference>
<evidence type="ECO:0000313" key="1">
    <source>
        <dbReference type="EMBL" id="GGN84706.1"/>
    </source>
</evidence>
<organism evidence="1 2">
    <name type="scientific">Agrococcus terreus</name>
    <dbReference type="NCBI Taxonomy" id="574649"/>
    <lineage>
        <taxon>Bacteria</taxon>
        <taxon>Bacillati</taxon>
        <taxon>Actinomycetota</taxon>
        <taxon>Actinomycetes</taxon>
        <taxon>Micrococcales</taxon>
        <taxon>Microbacteriaceae</taxon>
        <taxon>Agrococcus</taxon>
    </lineage>
</organism>
<dbReference type="Gene3D" id="3.40.50.1000">
    <property type="entry name" value="HAD superfamily/HAD-like"/>
    <property type="match status" value="1"/>
</dbReference>
<dbReference type="InterPro" id="IPR036412">
    <property type="entry name" value="HAD-like_sf"/>
</dbReference>
<sequence>MTDAVLDLDGVLSTRDTFATLLVEAARQAPVRGLRSSRELVRWVRAGQDLPRHAAASREVAAAILRGMREDEYDALALRVGTRLGRTAARASMLAVAGELRASGAHVVVATGSEERVAVAFLAAAGVEHDLLLASTLRWTPAGPVFDRHIRGPGKLAALRDAGIDVERRRFWTDSFDDASTAAAAASTVLVAPTRRSAAAFRASGIPVEPLPGRRR</sequence>
<protein>
    <recommendedName>
        <fullName evidence="3">Phosphoserine phosphatase</fullName>
    </recommendedName>
</protein>
<dbReference type="EMBL" id="BMLM01000001">
    <property type="protein sequence ID" value="GGN84706.1"/>
    <property type="molecule type" value="Genomic_DNA"/>
</dbReference>
<accession>A0ABQ2KKN4</accession>
<gene>
    <name evidence="1" type="ORF">GCM10010968_16840</name>
</gene>
<proteinExistence type="predicted"/>
<comment type="caution">
    <text evidence="1">The sequence shown here is derived from an EMBL/GenBank/DDBJ whole genome shotgun (WGS) entry which is preliminary data.</text>
</comment>